<evidence type="ECO:0000313" key="1">
    <source>
        <dbReference type="EMBL" id="GAA2105512.1"/>
    </source>
</evidence>
<dbReference type="InterPro" id="IPR049693">
    <property type="entry name" value="Daptide_RRE"/>
</dbReference>
<dbReference type="RefSeq" id="WP_344554030.1">
    <property type="nucleotide sequence ID" value="NZ_BAAANS010000028.1"/>
</dbReference>
<dbReference type="EMBL" id="BAAANS010000028">
    <property type="protein sequence ID" value="GAA2105512.1"/>
    <property type="molecule type" value="Genomic_DNA"/>
</dbReference>
<dbReference type="NCBIfam" id="NF041823">
    <property type="entry name" value="daptide_RRE"/>
    <property type="match status" value="1"/>
</dbReference>
<reference evidence="1 2" key="1">
    <citation type="journal article" date="2019" name="Int. J. Syst. Evol. Microbiol.">
        <title>The Global Catalogue of Microorganisms (GCM) 10K type strain sequencing project: providing services to taxonomists for standard genome sequencing and annotation.</title>
        <authorList>
            <consortium name="The Broad Institute Genomics Platform"/>
            <consortium name="The Broad Institute Genome Sequencing Center for Infectious Disease"/>
            <person name="Wu L."/>
            <person name="Ma J."/>
        </authorList>
    </citation>
    <scope>NUCLEOTIDE SEQUENCE [LARGE SCALE GENOMIC DNA]</scope>
    <source>
        <strain evidence="1 2">JCM 14559</strain>
    </source>
</reference>
<organism evidence="1 2">
    <name type="scientific">Kitasatospora saccharophila</name>
    <dbReference type="NCBI Taxonomy" id="407973"/>
    <lineage>
        <taxon>Bacteria</taxon>
        <taxon>Bacillati</taxon>
        <taxon>Actinomycetota</taxon>
        <taxon>Actinomycetes</taxon>
        <taxon>Kitasatosporales</taxon>
        <taxon>Streptomycetaceae</taxon>
        <taxon>Kitasatospora</taxon>
    </lineage>
</organism>
<dbReference type="Proteomes" id="UP001500897">
    <property type="component" value="Unassembled WGS sequence"/>
</dbReference>
<gene>
    <name evidence="1" type="ORF">GCM10009759_42690</name>
</gene>
<sequence>MTTLDAGPTPELLAEAALRLQRWVSGCYPEPLPTALEIVVAPGADPAPLLASGLVTADTWIFADRDAAAVLAGATAATVVPTDGGFAFSGDEVALADEIFIQVFDYSSIGFLTVAGPTVVRITGDEDLAAFLADADRAAADGGFPEQLTHPAVQLADLPALAGAPTGSGCARLQLAGDGTLSSGPAAPAGAEAPASGQALDGVLTPGLLPAAHAERPWLARYVRALDAVRRLNARRPGSIRVAGFGHRFCPDLPTVPVEDVDAPLLVAIDGQPHALLGAELKMFRINAEAAVVLDAHQVLEPAAAEEHAARALGLEPGLVRELRATLLERLHLPAGGAR</sequence>
<protein>
    <submittedName>
        <fullName evidence="1">Uncharacterized protein</fullName>
    </submittedName>
</protein>
<evidence type="ECO:0000313" key="2">
    <source>
        <dbReference type="Proteomes" id="UP001500897"/>
    </source>
</evidence>
<proteinExistence type="predicted"/>
<keyword evidence="2" id="KW-1185">Reference proteome</keyword>
<accession>A0ABN2X6C6</accession>
<name>A0ABN2X6C6_9ACTN</name>
<comment type="caution">
    <text evidence="1">The sequence shown here is derived from an EMBL/GenBank/DDBJ whole genome shotgun (WGS) entry which is preliminary data.</text>
</comment>